<feature type="non-terminal residue" evidence="1">
    <location>
        <position position="1"/>
    </location>
</feature>
<evidence type="ECO:0000313" key="1">
    <source>
        <dbReference type="EMBL" id="GAF74646.1"/>
    </source>
</evidence>
<dbReference type="AlphaFoldDB" id="X0SHQ3"/>
<dbReference type="SUPFAM" id="SSF111384">
    <property type="entry name" value="OmpH-like"/>
    <property type="match status" value="1"/>
</dbReference>
<protein>
    <submittedName>
        <fullName evidence="1">Uncharacterized protein</fullName>
    </submittedName>
</protein>
<dbReference type="Pfam" id="PF03938">
    <property type="entry name" value="OmpH"/>
    <property type="match status" value="1"/>
</dbReference>
<sequence length="147" mass="16877">EQDRIIAELQRLSKDIEAERAGLRTLKEGSSDHLALMREILTKQASLQAQQEFHKRQMEFKDQRWTEELYKDILRITGEVAEQKGLDLVFESDEIELPAPSATELMMTIRTHKLLYSGGCLDITDEVMARLDAEESEKPKTKTNSAK</sequence>
<dbReference type="EMBL" id="BARS01005520">
    <property type="protein sequence ID" value="GAF74646.1"/>
    <property type="molecule type" value="Genomic_DNA"/>
</dbReference>
<accession>X0SHQ3</accession>
<dbReference type="InterPro" id="IPR024930">
    <property type="entry name" value="Skp_dom_sf"/>
</dbReference>
<gene>
    <name evidence="1" type="ORF">S01H1_10826</name>
</gene>
<name>X0SHQ3_9ZZZZ</name>
<dbReference type="Gene3D" id="3.30.910.20">
    <property type="entry name" value="Skp domain"/>
    <property type="match status" value="1"/>
</dbReference>
<dbReference type="InterPro" id="IPR005632">
    <property type="entry name" value="Chaperone_Skp"/>
</dbReference>
<reference evidence="1" key="1">
    <citation type="journal article" date="2014" name="Front. Microbiol.">
        <title>High frequency of phylogenetically diverse reductive dehalogenase-homologous genes in deep subseafloor sedimentary metagenomes.</title>
        <authorList>
            <person name="Kawai M."/>
            <person name="Futagami T."/>
            <person name="Toyoda A."/>
            <person name="Takaki Y."/>
            <person name="Nishi S."/>
            <person name="Hori S."/>
            <person name="Arai W."/>
            <person name="Tsubouchi T."/>
            <person name="Morono Y."/>
            <person name="Uchiyama I."/>
            <person name="Ito T."/>
            <person name="Fujiyama A."/>
            <person name="Inagaki F."/>
            <person name="Takami H."/>
        </authorList>
    </citation>
    <scope>NUCLEOTIDE SEQUENCE</scope>
    <source>
        <strain evidence="1">Expedition CK06-06</strain>
    </source>
</reference>
<dbReference type="GO" id="GO:0051082">
    <property type="term" value="F:unfolded protein binding"/>
    <property type="evidence" value="ECO:0007669"/>
    <property type="project" value="InterPro"/>
</dbReference>
<proteinExistence type="predicted"/>
<organism evidence="1">
    <name type="scientific">marine sediment metagenome</name>
    <dbReference type="NCBI Taxonomy" id="412755"/>
    <lineage>
        <taxon>unclassified sequences</taxon>
        <taxon>metagenomes</taxon>
        <taxon>ecological metagenomes</taxon>
    </lineage>
</organism>
<comment type="caution">
    <text evidence="1">The sequence shown here is derived from an EMBL/GenBank/DDBJ whole genome shotgun (WGS) entry which is preliminary data.</text>
</comment>